<feature type="transmembrane region" description="Helical" evidence="9">
    <location>
        <begin position="183"/>
        <end position="206"/>
    </location>
</feature>
<keyword evidence="4 9" id="KW-1133">Transmembrane helix</keyword>
<evidence type="ECO:0000256" key="8">
    <source>
        <dbReference type="ARBA" id="ARBA00023224"/>
    </source>
</evidence>
<dbReference type="eggNOG" id="ENOG502SK99">
    <property type="taxonomic scope" value="Eukaryota"/>
</dbReference>
<keyword evidence="2" id="KW-1003">Cell membrane</keyword>
<accession>A0A1X7UJ61</accession>
<dbReference type="CDD" id="cd00637">
    <property type="entry name" value="7tm_classA_rhodopsin-like"/>
    <property type="match status" value="1"/>
</dbReference>
<dbReference type="OrthoDB" id="9944627at2759"/>
<proteinExistence type="predicted"/>
<dbReference type="InParanoid" id="A0A1X7UJ61"/>
<feature type="transmembrane region" description="Helical" evidence="9">
    <location>
        <begin position="96"/>
        <end position="115"/>
    </location>
</feature>
<dbReference type="PROSITE" id="PS50262">
    <property type="entry name" value="G_PROTEIN_RECEP_F1_2"/>
    <property type="match status" value="1"/>
</dbReference>
<reference evidence="11" key="1">
    <citation type="submission" date="2017-05" db="UniProtKB">
        <authorList>
            <consortium name="EnsemblMetazoa"/>
        </authorList>
    </citation>
    <scope>IDENTIFICATION</scope>
</reference>
<evidence type="ECO:0000256" key="9">
    <source>
        <dbReference type="SAM" id="Phobius"/>
    </source>
</evidence>
<dbReference type="Pfam" id="PF00001">
    <property type="entry name" value="7tm_1"/>
    <property type="match status" value="1"/>
</dbReference>
<dbReference type="GO" id="GO:0005886">
    <property type="term" value="C:plasma membrane"/>
    <property type="evidence" value="ECO:0007669"/>
    <property type="project" value="UniProtKB-SubCell"/>
</dbReference>
<evidence type="ECO:0000256" key="1">
    <source>
        <dbReference type="ARBA" id="ARBA00004651"/>
    </source>
</evidence>
<dbReference type="AlphaFoldDB" id="A0A1X7UJ61"/>
<evidence type="ECO:0000256" key="7">
    <source>
        <dbReference type="ARBA" id="ARBA00023170"/>
    </source>
</evidence>
<dbReference type="InterPro" id="IPR000276">
    <property type="entry name" value="GPCR_Rhodpsn"/>
</dbReference>
<keyword evidence="3 9" id="KW-0812">Transmembrane</keyword>
<evidence type="ECO:0000313" key="11">
    <source>
        <dbReference type="EnsemblMetazoa" id="Aqu2.1.27518_001"/>
    </source>
</evidence>
<evidence type="ECO:0000256" key="4">
    <source>
        <dbReference type="ARBA" id="ARBA00022989"/>
    </source>
</evidence>
<evidence type="ECO:0000256" key="2">
    <source>
        <dbReference type="ARBA" id="ARBA00022475"/>
    </source>
</evidence>
<dbReference type="Gene3D" id="1.20.1070.10">
    <property type="entry name" value="Rhodopsin 7-helix transmembrane proteins"/>
    <property type="match status" value="1"/>
</dbReference>
<feature type="domain" description="G-protein coupled receptors family 1 profile" evidence="10">
    <location>
        <begin position="30"/>
        <end position="283"/>
    </location>
</feature>
<dbReference type="FunCoup" id="A0A1X7UJ61">
    <property type="interactions" value="174"/>
</dbReference>
<dbReference type="InterPro" id="IPR017452">
    <property type="entry name" value="GPCR_Rhodpsn_7TM"/>
</dbReference>
<feature type="transmembrane region" description="Helical" evidence="9">
    <location>
        <begin position="135"/>
        <end position="156"/>
    </location>
</feature>
<dbReference type="PRINTS" id="PR00237">
    <property type="entry name" value="GPCRRHODOPSN"/>
</dbReference>
<evidence type="ECO:0000256" key="3">
    <source>
        <dbReference type="ARBA" id="ARBA00022692"/>
    </source>
</evidence>
<keyword evidence="5" id="KW-0297">G-protein coupled receptor</keyword>
<comment type="subcellular location">
    <subcellularLocation>
        <location evidence="1">Cell membrane</location>
        <topology evidence="1">Multi-pass membrane protein</topology>
    </subcellularLocation>
</comment>
<dbReference type="SUPFAM" id="SSF81321">
    <property type="entry name" value="Family A G protein-coupled receptor-like"/>
    <property type="match status" value="1"/>
</dbReference>
<keyword evidence="8" id="KW-0807">Transducer</keyword>
<evidence type="ECO:0000256" key="6">
    <source>
        <dbReference type="ARBA" id="ARBA00023136"/>
    </source>
</evidence>
<sequence>MERNYTFTGDFSPEAVAAVLSIEMILALIANGVVLVITIYQRKSWKQSSTILFTSLILAHLLIILVLPFCIAALAAGEWIIGSTDEERKGTCDVSAYILLYSGNIMYMTLSLISIDRFLFIVKPHLHKRFMSPRVALVLVIIVWIATALFFSSGFINGSGTVFKYINNVGACYGYSASPIMAAIRFSIITILLSIIIITSVWTFCFTRKFINNQSMIVGESVYASKKKRLFGIFGSMLLVYGICFAPGTFLSSFFAIIDAPDKLNISALVLYLLAFILSPVIQSYFRPEINSVIVNIIYHKMMKKLNQSYYQTTSSNTSKTNTNSLDL</sequence>
<dbReference type="GO" id="GO:0004930">
    <property type="term" value="F:G protein-coupled receptor activity"/>
    <property type="evidence" value="ECO:0007669"/>
    <property type="project" value="UniProtKB-KW"/>
</dbReference>
<evidence type="ECO:0000256" key="5">
    <source>
        <dbReference type="ARBA" id="ARBA00023040"/>
    </source>
</evidence>
<feature type="transmembrane region" description="Helical" evidence="9">
    <location>
        <begin position="230"/>
        <end position="258"/>
    </location>
</feature>
<dbReference type="OMA" id="ASMHTMA"/>
<organism evidence="11">
    <name type="scientific">Amphimedon queenslandica</name>
    <name type="common">Sponge</name>
    <dbReference type="NCBI Taxonomy" id="400682"/>
    <lineage>
        <taxon>Eukaryota</taxon>
        <taxon>Metazoa</taxon>
        <taxon>Porifera</taxon>
        <taxon>Demospongiae</taxon>
        <taxon>Heteroscleromorpha</taxon>
        <taxon>Haplosclerida</taxon>
        <taxon>Niphatidae</taxon>
        <taxon>Amphimedon</taxon>
    </lineage>
</organism>
<evidence type="ECO:0000259" key="10">
    <source>
        <dbReference type="PROSITE" id="PS50262"/>
    </source>
</evidence>
<feature type="transmembrane region" description="Helical" evidence="9">
    <location>
        <begin position="52"/>
        <end position="76"/>
    </location>
</feature>
<feature type="transmembrane region" description="Helical" evidence="9">
    <location>
        <begin position="15"/>
        <end position="40"/>
    </location>
</feature>
<name>A0A1X7UJ61_AMPQE</name>
<dbReference type="PANTHER" id="PTHR24228">
    <property type="entry name" value="B2 BRADYKININ RECEPTOR/ANGIOTENSIN II RECEPTOR"/>
    <property type="match status" value="1"/>
</dbReference>
<dbReference type="PANTHER" id="PTHR24228:SF59">
    <property type="entry name" value="NEUROPEPTIDE RECEPTOR 15"/>
    <property type="match status" value="1"/>
</dbReference>
<feature type="transmembrane region" description="Helical" evidence="9">
    <location>
        <begin position="264"/>
        <end position="282"/>
    </location>
</feature>
<keyword evidence="7" id="KW-0675">Receptor</keyword>
<dbReference type="EnsemblMetazoa" id="Aqu2.1.27518_001">
    <property type="protein sequence ID" value="Aqu2.1.27518_001"/>
    <property type="gene ID" value="Aqu2.1.27518"/>
</dbReference>
<keyword evidence="6 9" id="KW-0472">Membrane</keyword>
<protein>
    <recommendedName>
        <fullName evidence="10">G-protein coupled receptors family 1 profile domain-containing protein</fullName>
    </recommendedName>
</protein>